<dbReference type="CDD" id="cd03416">
    <property type="entry name" value="CbiX_SirB_N"/>
    <property type="match status" value="1"/>
</dbReference>
<evidence type="ECO:0000313" key="4">
    <source>
        <dbReference type="Proteomes" id="UP001576776"/>
    </source>
</evidence>
<evidence type="ECO:0000256" key="2">
    <source>
        <dbReference type="ARBA" id="ARBA00023239"/>
    </source>
</evidence>
<comment type="caution">
    <text evidence="3">The sequence shown here is derived from an EMBL/GenBank/DDBJ whole genome shotgun (WGS) entry which is preliminary data.</text>
</comment>
<evidence type="ECO:0000313" key="3">
    <source>
        <dbReference type="EMBL" id="MFB2935362.1"/>
    </source>
</evidence>
<dbReference type="PANTHER" id="PTHR33542">
    <property type="entry name" value="SIROHYDROCHLORIN FERROCHELATASE, CHLOROPLASTIC"/>
    <property type="match status" value="1"/>
</dbReference>
<dbReference type="EMBL" id="JBHFNS010000040">
    <property type="protein sequence ID" value="MFB2935362.1"/>
    <property type="molecule type" value="Genomic_DNA"/>
</dbReference>
<organism evidence="3 4">
    <name type="scientific">Floridaenema fluviatile BLCC-F154</name>
    <dbReference type="NCBI Taxonomy" id="3153640"/>
    <lineage>
        <taxon>Bacteria</taxon>
        <taxon>Bacillati</taxon>
        <taxon>Cyanobacteriota</taxon>
        <taxon>Cyanophyceae</taxon>
        <taxon>Oscillatoriophycideae</taxon>
        <taxon>Aerosakkonematales</taxon>
        <taxon>Aerosakkonemataceae</taxon>
        <taxon>Floridanema</taxon>
        <taxon>Floridanema fluviatile</taxon>
    </lineage>
</organism>
<evidence type="ECO:0000256" key="1">
    <source>
        <dbReference type="ARBA" id="ARBA00022723"/>
    </source>
</evidence>
<sequence>MPLLSAYLLVTHGSSDPRPQAGAEQLAQLLCQKLRGEMLAKTQELTETEILTNSSVSVVTVREPLVGTACLELAPLPLHEQIEQFGKYAYSVGFKHIQILPLFLLPGVHVMEDIPAEVTKAKQNLGAKITIEVRPYLGFHPQISQLLTANLNSFAAEAWILLSHGSRRPGGNYPVEALANQLGVLAAYWSLPPNWEFQAKSLLIQGKRRIGILPYFLFPGGITDAIAKSVKQIKQEYPAVKFYLAKPLGTNPALAELILDLSRE</sequence>
<dbReference type="Proteomes" id="UP001576776">
    <property type="component" value="Unassembled WGS sequence"/>
</dbReference>
<dbReference type="InterPro" id="IPR050963">
    <property type="entry name" value="Sirohydro_Cobaltochel/CbiX"/>
</dbReference>
<dbReference type="InterPro" id="IPR002762">
    <property type="entry name" value="CbiX-like"/>
</dbReference>
<keyword evidence="2" id="KW-0456">Lyase</keyword>
<reference evidence="3 4" key="1">
    <citation type="submission" date="2024-09" db="EMBL/GenBank/DDBJ databases">
        <title>Floridaenema gen nov. (Aerosakkonemataceae, Aerosakkonematales ord. nov., Cyanobacteria) from benthic tropical and subtropical fresh waters, with the description of four new species.</title>
        <authorList>
            <person name="Moretto J.A."/>
            <person name="Berthold D.E."/>
            <person name="Lefler F.W."/>
            <person name="Huang I.-S."/>
            <person name="Laughinghouse H. IV."/>
        </authorList>
    </citation>
    <scope>NUCLEOTIDE SEQUENCE [LARGE SCALE GENOMIC DNA]</scope>
    <source>
        <strain evidence="3 4">BLCC-F154</strain>
    </source>
</reference>
<name>A0ABV4Y964_9CYAN</name>
<dbReference type="Gene3D" id="3.40.50.1400">
    <property type="match status" value="2"/>
</dbReference>
<dbReference type="PANTHER" id="PTHR33542:SF3">
    <property type="entry name" value="SIROHYDROCHLORIN FERROCHELATASE, CHLOROPLASTIC"/>
    <property type="match status" value="1"/>
</dbReference>
<keyword evidence="4" id="KW-1185">Reference proteome</keyword>
<dbReference type="Pfam" id="PF01903">
    <property type="entry name" value="CbiX"/>
    <property type="match status" value="2"/>
</dbReference>
<proteinExistence type="predicted"/>
<keyword evidence="1" id="KW-0479">Metal-binding</keyword>
<protein>
    <submittedName>
        <fullName evidence="3">Sirohydrochlorin chelatase</fullName>
    </submittedName>
</protein>
<accession>A0ABV4Y964</accession>
<dbReference type="SUPFAM" id="SSF53800">
    <property type="entry name" value="Chelatase"/>
    <property type="match status" value="1"/>
</dbReference>
<gene>
    <name evidence="3" type="ORF">ACE1B6_08785</name>
</gene>
<dbReference type="RefSeq" id="WP_413256879.1">
    <property type="nucleotide sequence ID" value="NZ_JBHFNS010000040.1"/>
</dbReference>